<comment type="caution">
    <text evidence="2">The sequence shown here is derived from an EMBL/GenBank/DDBJ whole genome shotgun (WGS) entry which is preliminary data.</text>
</comment>
<evidence type="ECO:0000256" key="1">
    <source>
        <dbReference type="SAM" id="MobiDB-lite"/>
    </source>
</evidence>
<feature type="region of interest" description="Disordered" evidence="1">
    <location>
        <begin position="77"/>
        <end position="96"/>
    </location>
</feature>
<keyword evidence="3" id="KW-1185">Reference proteome</keyword>
<name>A0A200PST3_MACCD</name>
<dbReference type="STRING" id="56857.A0A200PST3"/>
<dbReference type="OrthoDB" id="10265230at2759"/>
<organism evidence="2 3">
    <name type="scientific">Macleaya cordata</name>
    <name type="common">Five-seeded plume-poppy</name>
    <name type="synonym">Bocconia cordata</name>
    <dbReference type="NCBI Taxonomy" id="56857"/>
    <lineage>
        <taxon>Eukaryota</taxon>
        <taxon>Viridiplantae</taxon>
        <taxon>Streptophyta</taxon>
        <taxon>Embryophyta</taxon>
        <taxon>Tracheophyta</taxon>
        <taxon>Spermatophyta</taxon>
        <taxon>Magnoliopsida</taxon>
        <taxon>Ranunculales</taxon>
        <taxon>Papaveraceae</taxon>
        <taxon>Papaveroideae</taxon>
        <taxon>Macleaya</taxon>
    </lineage>
</organism>
<proteinExistence type="predicted"/>
<accession>A0A200PST3</accession>
<sequence>MQLKVKLRLQALARMVSTLQQKAGEDRVSIIGGHLASASGSKAFQTPARTRPPAHVLDVSRGTPAADIEGLQLLRLTGPSDEHRGQCGTWDIQDKF</sequence>
<dbReference type="Proteomes" id="UP000195402">
    <property type="component" value="Unassembled WGS sequence"/>
</dbReference>
<dbReference type="EMBL" id="MVGT01004145">
    <property type="protein sequence ID" value="OVA01283.1"/>
    <property type="molecule type" value="Genomic_DNA"/>
</dbReference>
<gene>
    <name evidence="2" type="ORF">BVC80_1653g98</name>
</gene>
<evidence type="ECO:0000313" key="3">
    <source>
        <dbReference type="Proteomes" id="UP000195402"/>
    </source>
</evidence>
<reference evidence="2 3" key="1">
    <citation type="journal article" date="2017" name="Mol. Plant">
        <title>The Genome of Medicinal Plant Macleaya cordata Provides New Insights into Benzylisoquinoline Alkaloids Metabolism.</title>
        <authorList>
            <person name="Liu X."/>
            <person name="Liu Y."/>
            <person name="Huang P."/>
            <person name="Ma Y."/>
            <person name="Qing Z."/>
            <person name="Tang Q."/>
            <person name="Cao H."/>
            <person name="Cheng P."/>
            <person name="Zheng Y."/>
            <person name="Yuan Z."/>
            <person name="Zhou Y."/>
            <person name="Liu J."/>
            <person name="Tang Z."/>
            <person name="Zhuo Y."/>
            <person name="Zhang Y."/>
            <person name="Yu L."/>
            <person name="Huang J."/>
            <person name="Yang P."/>
            <person name="Peng Q."/>
            <person name="Zhang J."/>
            <person name="Jiang W."/>
            <person name="Zhang Z."/>
            <person name="Lin K."/>
            <person name="Ro D.K."/>
            <person name="Chen X."/>
            <person name="Xiong X."/>
            <person name="Shang Y."/>
            <person name="Huang S."/>
            <person name="Zeng J."/>
        </authorList>
    </citation>
    <scope>NUCLEOTIDE SEQUENCE [LARGE SCALE GENOMIC DNA]</scope>
    <source>
        <strain evidence="3">cv. BLH2017</strain>
        <tissue evidence="2">Root</tissue>
    </source>
</reference>
<dbReference type="AlphaFoldDB" id="A0A200PST3"/>
<evidence type="ECO:0000313" key="2">
    <source>
        <dbReference type="EMBL" id="OVA01283.1"/>
    </source>
</evidence>
<dbReference type="InParanoid" id="A0A200PST3"/>
<protein>
    <submittedName>
        <fullName evidence="2">Uncharacterized protein</fullName>
    </submittedName>
</protein>